<keyword evidence="4" id="KW-1185">Reference proteome</keyword>
<gene>
    <name evidence="3" type="ORF">BDK63_003236</name>
</gene>
<dbReference type="PROSITE" id="PS51084">
    <property type="entry name" value="HIT_2"/>
    <property type="match status" value="1"/>
</dbReference>
<evidence type="ECO:0000256" key="1">
    <source>
        <dbReference type="PROSITE-ProRule" id="PRU00464"/>
    </source>
</evidence>
<dbReference type="RefSeq" id="WP_183333776.1">
    <property type="nucleotide sequence ID" value="NZ_JACHZF010000029.1"/>
</dbReference>
<evidence type="ECO:0000313" key="4">
    <source>
        <dbReference type="Proteomes" id="UP000553442"/>
    </source>
</evidence>
<dbReference type="InterPro" id="IPR026026">
    <property type="entry name" value="HIT_Hint"/>
</dbReference>
<accession>A0A7W5K6J5</accession>
<reference evidence="3 4" key="1">
    <citation type="submission" date="2020-08" db="EMBL/GenBank/DDBJ databases">
        <title>Genomic Encyclopedia of Archaeal and Bacterial Type Strains, Phase II (KMG-II): from individual species to whole genera.</title>
        <authorList>
            <person name="Goeker M."/>
        </authorList>
    </citation>
    <scope>NUCLEOTIDE SEQUENCE [LARGE SCALE GENOMIC DNA]</scope>
    <source>
        <strain evidence="3 4">5AG</strain>
    </source>
</reference>
<evidence type="ECO:0000259" key="2">
    <source>
        <dbReference type="PROSITE" id="PS51084"/>
    </source>
</evidence>
<keyword evidence="3" id="KW-0378">Hydrolase</keyword>
<dbReference type="AlphaFoldDB" id="A0A7W5K6J5"/>
<sequence>MADFETDARLVADTYPVTELPLCQLRLMNDTRYPWLVLVPRRHGASEVFDLDEDEQQQLWREGTAVGRVLKAVMGGDKLNIATLGNVVAQLHLHVIVRRRGDDAWPGPVWGQGEAIPYDMDALVEMRDRLLAEVEGLDLEPAPAQPPKG</sequence>
<feature type="domain" description="HIT" evidence="2">
    <location>
        <begin position="36"/>
        <end position="105"/>
    </location>
</feature>
<dbReference type="Proteomes" id="UP000553442">
    <property type="component" value="Unassembled WGS sequence"/>
</dbReference>
<dbReference type="EMBL" id="JACHZF010000029">
    <property type="protein sequence ID" value="MBB3332342.1"/>
    <property type="molecule type" value="Genomic_DNA"/>
</dbReference>
<proteinExistence type="predicted"/>
<dbReference type="InterPro" id="IPR011146">
    <property type="entry name" value="HIT-like"/>
</dbReference>
<dbReference type="PIRSF" id="PIRSF000714">
    <property type="entry name" value="HIT"/>
    <property type="match status" value="1"/>
</dbReference>
<dbReference type="Gene3D" id="3.30.428.10">
    <property type="entry name" value="HIT-like"/>
    <property type="match status" value="1"/>
</dbReference>
<dbReference type="GO" id="GO:0016787">
    <property type="term" value="F:hydrolase activity"/>
    <property type="evidence" value="ECO:0007669"/>
    <property type="project" value="UniProtKB-KW"/>
</dbReference>
<dbReference type="SUPFAM" id="SSF54197">
    <property type="entry name" value="HIT-like"/>
    <property type="match status" value="1"/>
</dbReference>
<organism evidence="3 4">
    <name type="scientific">Halomonas campaniensis</name>
    <dbReference type="NCBI Taxonomy" id="213554"/>
    <lineage>
        <taxon>Bacteria</taxon>
        <taxon>Pseudomonadati</taxon>
        <taxon>Pseudomonadota</taxon>
        <taxon>Gammaproteobacteria</taxon>
        <taxon>Oceanospirillales</taxon>
        <taxon>Halomonadaceae</taxon>
        <taxon>Halomonas</taxon>
    </lineage>
</organism>
<comment type="caution">
    <text evidence="3">The sequence shown here is derived from an EMBL/GenBank/DDBJ whole genome shotgun (WGS) entry which is preliminary data.</text>
</comment>
<name>A0A7W5K6J5_9GAMM</name>
<dbReference type="InterPro" id="IPR036265">
    <property type="entry name" value="HIT-like_sf"/>
</dbReference>
<dbReference type="Pfam" id="PF01230">
    <property type="entry name" value="HIT"/>
    <property type="match status" value="1"/>
</dbReference>
<comment type="caution">
    <text evidence="1">Lacks conserved residue(s) required for the propagation of feature annotation.</text>
</comment>
<evidence type="ECO:0000313" key="3">
    <source>
        <dbReference type="EMBL" id="MBB3332342.1"/>
    </source>
</evidence>
<protein>
    <submittedName>
        <fullName evidence="3">Diadenosine tetraphosphate (Ap4A) HIT family hydrolase</fullName>
    </submittedName>
</protein>